<dbReference type="OrthoDB" id="425936at2759"/>
<reference evidence="2 3" key="1">
    <citation type="journal article" date="2016" name="Mol. Biol. Evol.">
        <title>Comparative Genomics of Early-Diverging Mushroom-Forming Fungi Provides Insights into the Origins of Lignocellulose Decay Capabilities.</title>
        <authorList>
            <person name="Nagy L.G."/>
            <person name="Riley R."/>
            <person name="Tritt A."/>
            <person name="Adam C."/>
            <person name="Daum C."/>
            <person name="Floudas D."/>
            <person name="Sun H."/>
            <person name="Yadav J.S."/>
            <person name="Pangilinan J."/>
            <person name="Larsson K.H."/>
            <person name="Matsuura K."/>
            <person name="Barry K."/>
            <person name="Labutti K."/>
            <person name="Kuo R."/>
            <person name="Ohm R.A."/>
            <person name="Bhattacharya S.S."/>
            <person name="Shirouzu T."/>
            <person name="Yoshinaga Y."/>
            <person name="Martin F.M."/>
            <person name="Grigoriev I.V."/>
            <person name="Hibbett D.S."/>
        </authorList>
    </citation>
    <scope>NUCLEOTIDE SEQUENCE [LARGE SCALE GENOMIC DNA]</scope>
    <source>
        <strain evidence="2 3">CBS 109695</strain>
    </source>
</reference>
<sequence length="214" mass="24195">MTPRQYPYYVSFFNPNGEGMPFQVIAAIITAVYCAIDEWKTGSFKCVHFSSEPYEAQYNEYVQGLKKWHTWCLAPTLDGRQPLSDSANFRQAMFYSACNQAGVTVGSRSIVSSEALLDDDFAADAGFAYNQTCVQLYVLLQSATIQDDGVVDMMQKWRCVLVWDISNPLARLMLVGEWIMELPMTKKGKTDAESKLHLVFDVQYSCEGPQGQWD</sequence>
<name>A0A165YDQ4_9AGAM</name>
<dbReference type="InterPro" id="IPR045341">
    <property type="entry name" value="DUF6532"/>
</dbReference>
<accession>A0A165YDQ4</accession>
<evidence type="ECO:0000313" key="3">
    <source>
        <dbReference type="Proteomes" id="UP000076532"/>
    </source>
</evidence>
<proteinExistence type="predicted"/>
<gene>
    <name evidence="2" type="ORF">FIBSPDRAFT_900470</name>
</gene>
<evidence type="ECO:0000259" key="1">
    <source>
        <dbReference type="Pfam" id="PF20149"/>
    </source>
</evidence>
<dbReference type="STRING" id="436010.A0A165YDQ4"/>
<organism evidence="2 3">
    <name type="scientific">Athelia psychrophila</name>
    <dbReference type="NCBI Taxonomy" id="1759441"/>
    <lineage>
        <taxon>Eukaryota</taxon>
        <taxon>Fungi</taxon>
        <taxon>Dikarya</taxon>
        <taxon>Basidiomycota</taxon>
        <taxon>Agaricomycotina</taxon>
        <taxon>Agaricomycetes</taxon>
        <taxon>Agaricomycetidae</taxon>
        <taxon>Atheliales</taxon>
        <taxon>Atheliaceae</taxon>
        <taxon>Athelia</taxon>
    </lineage>
</organism>
<dbReference type="Proteomes" id="UP000076532">
    <property type="component" value="Unassembled WGS sequence"/>
</dbReference>
<protein>
    <recommendedName>
        <fullName evidence="1">DUF6532 domain-containing protein</fullName>
    </recommendedName>
</protein>
<feature type="domain" description="DUF6532" evidence="1">
    <location>
        <begin position="12"/>
        <end position="68"/>
    </location>
</feature>
<dbReference type="EMBL" id="KV417699">
    <property type="protein sequence ID" value="KZP09455.1"/>
    <property type="molecule type" value="Genomic_DNA"/>
</dbReference>
<evidence type="ECO:0000313" key="2">
    <source>
        <dbReference type="EMBL" id="KZP09455.1"/>
    </source>
</evidence>
<dbReference type="AlphaFoldDB" id="A0A165YDQ4"/>
<dbReference type="Pfam" id="PF20149">
    <property type="entry name" value="DUF6532"/>
    <property type="match status" value="1"/>
</dbReference>
<keyword evidence="3" id="KW-1185">Reference proteome</keyword>